<proteinExistence type="predicted"/>
<dbReference type="EMBL" id="JAFMYU010000012">
    <property type="protein sequence ID" value="MBO0932419.1"/>
    <property type="molecule type" value="Genomic_DNA"/>
</dbReference>
<keyword evidence="3" id="KW-1185">Reference proteome</keyword>
<evidence type="ECO:0000313" key="2">
    <source>
        <dbReference type="EMBL" id="MBO0932419.1"/>
    </source>
</evidence>
<name>A0A939G5C4_9BACT</name>
<evidence type="ECO:0000313" key="3">
    <source>
        <dbReference type="Proteomes" id="UP000664795"/>
    </source>
</evidence>
<feature type="transmembrane region" description="Helical" evidence="1">
    <location>
        <begin position="6"/>
        <end position="29"/>
    </location>
</feature>
<gene>
    <name evidence="2" type="ORF">J2I48_15515</name>
</gene>
<sequence>MKTIRFYMILQWVLFLPVILPLCMVFGALRGAVLMAERVIEQMGTDISYKATNAPVQPEAKAGW</sequence>
<protein>
    <submittedName>
        <fullName evidence="2">Uncharacterized protein</fullName>
    </submittedName>
</protein>
<evidence type="ECO:0000256" key="1">
    <source>
        <dbReference type="SAM" id="Phobius"/>
    </source>
</evidence>
<dbReference type="Proteomes" id="UP000664795">
    <property type="component" value="Unassembled WGS sequence"/>
</dbReference>
<dbReference type="RefSeq" id="WP_207336476.1">
    <property type="nucleotide sequence ID" value="NZ_JAFMYU010000012.1"/>
</dbReference>
<organism evidence="2 3">
    <name type="scientific">Fibrella aquatilis</name>
    <dbReference type="NCBI Taxonomy" id="2817059"/>
    <lineage>
        <taxon>Bacteria</taxon>
        <taxon>Pseudomonadati</taxon>
        <taxon>Bacteroidota</taxon>
        <taxon>Cytophagia</taxon>
        <taxon>Cytophagales</taxon>
        <taxon>Spirosomataceae</taxon>
        <taxon>Fibrella</taxon>
    </lineage>
</organism>
<comment type="caution">
    <text evidence="2">The sequence shown here is derived from an EMBL/GenBank/DDBJ whole genome shotgun (WGS) entry which is preliminary data.</text>
</comment>
<keyword evidence="1" id="KW-0472">Membrane</keyword>
<reference evidence="2 3" key="1">
    <citation type="submission" date="2021-03" db="EMBL/GenBank/DDBJ databases">
        <title>Fibrella sp. HMF5036 genome sequencing and assembly.</title>
        <authorList>
            <person name="Kang H."/>
            <person name="Kim H."/>
            <person name="Bae S."/>
            <person name="Joh K."/>
        </authorList>
    </citation>
    <scope>NUCLEOTIDE SEQUENCE [LARGE SCALE GENOMIC DNA]</scope>
    <source>
        <strain evidence="2 3">HMF5036</strain>
    </source>
</reference>
<keyword evidence="1" id="KW-1133">Transmembrane helix</keyword>
<dbReference type="AlphaFoldDB" id="A0A939G5C4"/>
<accession>A0A939G5C4</accession>
<keyword evidence="1" id="KW-0812">Transmembrane</keyword>